<comment type="caution">
    <text evidence="3">The sequence shown here is derived from an EMBL/GenBank/DDBJ whole genome shotgun (WGS) entry which is preliminary data.</text>
</comment>
<dbReference type="AlphaFoldDB" id="A0A4Q1HD11"/>
<accession>A0A4Q1HD11</accession>
<proteinExistence type="predicted"/>
<dbReference type="Pfam" id="PF01425">
    <property type="entry name" value="Amidase"/>
    <property type="match status" value="1"/>
</dbReference>
<gene>
    <name evidence="3" type="ORF">C7R54_26210</name>
</gene>
<dbReference type="EMBL" id="PYAL01000009">
    <property type="protein sequence ID" value="RXN83766.1"/>
    <property type="molecule type" value="Genomic_DNA"/>
</dbReference>
<dbReference type="OrthoDB" id="9811471at2"/>
<name>A0A4Q1HD11_9BURK</name>
<dbReference type="RefSeq" id="WP_129153877.1">
    <property type="nucleotide sequence ID" value="NZ_JBHSDO010000015.1"/>
</dbReference>
<dbReference type="PANTHER" id="PTHR42678">
    <property type="entry name" value="AMIDASE"/>
    <property type="match status" value="1"/>
</dbReference>
<protein>
    <submittedName>
        <fullName evidence="3">Glutamyl-tRNA amidotransferase</fullName>
    </submittedName>
</protein>
<evidence type="ECO:0000313" key="4">
    <source>
        <dbReference type="Proteomes" id="UP000290849"/>
    </source>
</evidence>
<feature type="domain" description="Amidase" evidence="2">
    <location>
        <begin position="74"/>
        <end position="532"/>
    </location>
</feature>
<feature type="region of interest" description="Disordered" evidence="1">
    <location>
        <begin position="1"/>
        <end position="21"/>
    </location>
</feature>
<dbReference type="GO" id="GO:0016740">
    <property type="term" value="F:transferase activity"/>
    <property type="evidence" value="ECO:0007669"/>
    <property type="project" value="UniProtKB-KW"/>
</dbReference>
<keyword evidence="4" id="KW-1185">Reference proteome</keyword>
<dbReference type="PANTHER" id="PTHR42678:SF34">
    <property type="entry name" value="OS04G0183300 PROTEIN"/>
    <property type="match status" value="1"/>
</dbReference>
<evidence type="ECO:0000256" key="1">
    <source>
        <dbReference type="SAM" id="MobiDB-lite"/>
    </source>
</evidence>
<sequence length="558" mass="57829">MHATSTLAPTPDPRRTHCRTRRRHTRLRLAASTLALAGLHATAWAAGMPPGKIVAMSLPQLRAALDSGALSAEDLVGAYLARIEAGDRRDQGPHAVIEINPHAMAQAKAWDAGRGQRGAVQPGAALGGIPFLAKDNYDAAGMPTTGGSLALRTSAPATNAFVIQRLLDQGAILLGKTNLSELAASYGWYGYSSVGGQTLNPYNPLRTADGSSSGSAAAVAAGYAPFALGTDTTGSIRAPASVTATVGMRTTLGLVSRSGIIPMSLTSDVAGVITRTVDDQAIVLDAIQGEDKDDGATVDVPRSPGRLSAGLAGAVLAGKSIGVVDNFDGGSADVDEVKRKAVAAMERAGARIVHIRLPADYATLQPDLLGPIGLAEFRPQFEAYLARLPVGQPRDLPSFLRVLDGLTGQGTTVINPGRYKGLVENLETHTTDSPAYIRMLSVVIPALKGRLLALMDQGGYDALVFPTLACTAPVVPGKADPTFVCKTYAYAAGKISSATGFPEITVNGGWAPGNMPVGISFLGRPGDDAKVLALAAAFERSDAGASARRQRERKADQE</sequence>
<dbReference type="SUPFAM" id="SSF75304">
    <property type="entry name" value="Amidase signature (AS) enzymes"/>
    <property type="match status" value="1"/>
</dbReference>
<organism evidence="3 4">
    <name type="scientific">Achromobacter aloeverae</name>
    <dbReference type="NCBI Taxonomy" id="1750518"/>
    <lineage>
        <taxon>Bacteria</taxon>
        <taxon>Pseudomonadati</taxon>
        <taxon>Pseudomonadota</taxon>
        <taxon>Betaproteobacteria</taxon>
        <taxon>Burkholderiales</taxon>
        <taxon>Alcaligenaceae</taxon>
        <taxon>Achromobacter</taxon>
    </lineage>
</organism>
<dbReference type="Gene3D" id="3.90.1300.10">
    <property type="entry name" value="Amidase signature (AS) domain"/>
    <property type="match status" value="1"/>
</dbReference>
<dbReference type="Proteomes" id="UP000290849">
    <property type="component" value="Unassembled WGS sequence"/>
</dbReference>
<evidence type="ECO:0000259" key="2">
    <source>
        <dbReference type="Pfam" id="PF01425"/>
    </source>
</evidence>
<evidence type="ECO:0000313" key="3">
    <source>
        <dbReference type="EMBL" id="RXN83766.1"/>
    </source>
</evidence>
<dbReference type="InterPro" id="IPR023631">
    <property type="entry name" value="Amidase_dom"/>
</dbReference>
<reference evidence="3 4" key="1">
    <citation type="journal article" date="2017" name="Int. J. Syst. Evol. Microbiol.">
        <title>Achromobacter aloeverae sp. nov., isolated from the root of Aloe vera (L.) Burm.f.</title>
        <authorList>
            <person name="Kuncharoen N."/>
            <person name="Muramatsu Y."/>
            <person name="Shibata C."/>
            <person name="Kamakura Y."/>
            <person name="Nakagawa Y."/>
            <person name="Tanasupawat S."/>
        </authorList>
    </citation>
    <scope>NUCLEOTIDE SEQUENCE [LARGE SCALE GENOMIC DNA]</scope>
    <source>
        <strain evidence="3 4">AVA-1</strain>
    </source>
</reference>
<dbReference type="InterPro" id="IPR036928">
    <property type="entry name" value="AS_sf"/>
</dbReference>
<keyword evidence="3" id="KW-0808">Transferase</keyword>